<name>A0A077YHK0_PLAYE</name>
<dbReference type="Proteomes" id="UP000072904">
    <property type="component" value="Chromosome 10"/>
</dbReference>
<dbReference type="OrthoDB" id="383974at2759"/>
<dbReference type="KEGG" id="pyo:PY17X_1023100"/>
<dbReference type="GeneID" id="3806962"/>
<dbReference type="VEuPathDB" id="PlasmoDB:PY00028"/>
<evidence type="ECO:0000313" key="3">
    <source>
        <dbReference type="Proteomes" id="UP000072874"/>
    </source>
</evidence>
<reference evidence="2" key="4">
    <citation type="submission" date="2019-05" db="EMBL/GenBank/DDBJ databases">
        <authorList>
            <consortium name="Pathogen Informatics"/>
        </authorList>
    </citation>
    <scope>NUCLEOTIDE SEQUENCE</scope>
    <source>
        <strain evidence="2">17X</strain>
    </source>
</reference>
<gene>
    <name evidence="2" type="ORF">PY17X_1023100</name>
    <name evidence="1" type="ORF">PYYM_1022800</name>
</gene>
<dbReference type="EMBL" id="LM993664">
    <property type="protein sequence ID" value="VTZ78961.1"/>
    <property type="molecule type" value="Genomic_DNA"/>
</dbReference>
<proteinExistence type="predicted"/>
<sequence>MKNMLTREEKYFEEILRKTNNYNIYGDVNDNKVDKNVVKKIAILYEIFNRINKERNNNNNLDFIYTSDIKYSLKYDDFVRIRFHIIPVERKGINSLDKNNYHYIENLNNVVSNIYNPSAYDQFINNKIDEDKEKLNIMLKCINEIECAYIYKYRSDNNIKLTFDVFCHNFYIFLSYNYKRKLSIKNFKNKYNQIKKPNEYEFSPTQNIMQLNSIGVTMSKNMHTSTYDDDNNNNNIKLYEQEIMEKLNPFIFESEHIINELHSKNNTLLLNPIQLENSFFIKHPDYVQNMTKLIKDKKNTDECERLFRFSQKTLF</sequence>
<dbReference type="VEuPathDB" id="PlasmoDB:PYYM_1022800"/>
<evidence type="ECO:0000313" key="1">
    <source>
        <dbReference type="EMBL" id="CDU85066.1"/>
    </source>
</evidence>
<organism evidence="1 4">
    <name type="scientific">Plasmodium yoelii</name>
    <dbReference type="NCBI Taxonomy" id="5861"/>
    <lineage>
        <taxon>Eukaryota</taxon>
        <taxon>Sar</taxon>
        <taxon>Alveolata</taxon>
        <taxon>Apicomplexa</taxon>
        <taxon>Aconoidasida</taxon>
        <taxon>Haemosporida</taxon>
        <taxon>Plasmodiidae</taxon>
        <taxon>Plasmodium</taxon>
        <taxon>Plasmodium (Vinckeia)</taxon>
    </lineage>
</organism>
<reference evidence="3 4" key="1">
    <citation type="journal article" date="2014" name="BMC Biol.">
        <title>A comprehensive evaluation of rodent malaria parasite genomes and gene expression.</title>
        <authorList>
            <person name="Otto T.D."/>
            <person name="Bohme U."/>
            <person name="Jackson A.P."/>
            <person name="Hunt M."/>
            <person name="Franke-Fayard B."/>
            <person name="Hoeijmakers W.A."/>
            <person name="Religa A.A."/>
            <person name="Robertson L."/>
            <person name="Sanders M."/>
            <person name="Ogun S.A."/>
            <person name="Cunningham D."/>
            <person name="Erhart A."/>
            <person name="Billker O."/>
            <person name="Khan S.M."/>
            <person name="Stunnenberg H.G."/>
            <person name="Langhorne J."/>
            <person name="Holder A.A."/>
            <person name="Waters A.P."/>
            <person name="Newbold C.I."/>
            <person name="Pain A."/>
            <person name="Berriman M."/>
            <person name="Janse C.J."/>
        </authorList>
    </citation>
    <scope>NUCLEOTIDE SEQUENCE [LARGE SCALE GENOMIC DNA]</scope>
    <source>
        <strain evidence="2 3">17X</strain>
        <strain evidence="1 4">YM</strain>
    </source>
</reference>
<evidence type="ECO:0000313" key="2">
    <source>
        <dbReference type="EMBL" id="VTZ78961.1"/>
    </source>
</evidence>
<dbReference type="RefSeq" id="XP_729660.2">
    <property type="nucleotide sequence ID" value="XM_724567.2"/>
</dbReference>
<dbReference type="EMBL" id="LK934638">
    <property type="protein sequence ID" value="CDU85066.1"/>
    <property type="molecule type" value="Genomic_DNA"/>
</dbReference>
<dbReference type="VEuPathDB" id="PlasmoDB:PY17X_1023100"/>
<dbReference type="OMA" id="CINEIEC"/>
<reference evidence="1" key="2">
    <citation type="submission" date="2014-05" db="EMBL/GenBank/DDBJ databases">
        <authorList>
            <person name="Aslett A.Martin."/>
            <person name="De Silva Nishadi"/>
        </authorList>
    </citation>
    <scope>NUCLEOTIDE SEQUENCE</scope>
    <source>
        <strain evidence="1">YM</strain>
    </source>
</reference>
<accession>A0A077YHK0</accession>
<evidence type="ECO:0000313" key="4">
    <source>
        <dbReference type="Proteomes" id="UP000072904"/>
    </source>
</evidence>
<dbReference type="VEuPathDB" id="PlasmoDB:Py17XNL_001002279"/>
<protein>
    <submittedName>
        <fullName evidence="1">Uncharacterized protein</fullName>
    </submittedName>
</protein>
<dbReference type="Proteomes" id="UP000072874">
    <property type="component" value="Chromosome 10"/>
</dbReference>
<dbReference type="AlphaFoldDB" id="A0A077YHK0"/>
<reference evidence="2" key="3">
    <citation type="submission" date="2014-05" db="EMBL/GenBank/DDBJ databases">
        <authorList>
            <person name="Aslett M.A."/>
            <person name="De Silva N."/>
        </authorList>
    </citation>
    <scope>NUCLEOTIDE SEQUENCE</scope>
    <source>
        <strain evidence="2">17X</strain>
    </source>
</reference>